<dbReference type="Proteomes" id="UP000248714">
    <property type="component" value="Unassembled WGS sequence"/>
</dbReference>
<organism evidence="1 2">
    <name type="scientific">Lentzea atacamensis</name>
    <dbReference type="NCBI Taxonomy" id="531938"/>
    <lineage>
        <taxon>Bacteria</taxon>
        <taxon>Bacillati</taxon>
        <taxon>Actinomycetota</taxon>
        <taxon>Actinomycetes</taxon>
        <taxon>Pseudonocardiales</taxon>
        <taxon>Pseudonocardiaceae</taxon>
        <taxon>Lentzea</taxon>
    </lineage>
</organism>
<accession>A0ABX9EA78</accession>
<comment type="caution">
    <text evidence="1">The sequence shown here is derived from an EMBL/GenBank/DDBJ whole genome shotgun (WGS) entry which is preliminary data.</text>
</comment>
<reference evidence="1 2" key="1">
    <citation type="submission" date="2018-06" db="EMBL/GenBank/DDBJ databases">
        <title>Genomic Encyclopedia of Type Strains, Phase IV (KMG-IV): sequencing the most valuable type-strain genomes for metagenomic binning, comparative biology and taxonomic classification.</title>
        <authorList>
            <person name="Goeker M."/>
        </authorList>
    </citation>
    <scope>NUCLEOTIDE SEQUENCE [LARGE SCALE GENOMIC DNA]</scope>
    <source>
        <strain evidence="1 2">DSM 45479</strain>
    </source>
</reference>
<keyword evidence="2" id="KW-1185">Reference proteome</keyword>
<evidence type="ECO:0000313" key="2">
    <source>
        <dbReference type="Proteomes" id="UP000248714"/>
    </source>
</evidence>
<sequence>MRNGKTGEPLMSFREGVWRGPAMTEEQKVAKYGGKA</sequence>
<evidence type="ECO:0000313" key="1">
    <source>
        <dbReference type="EMBL" id="RAS65633.1"/>
    </source>
</evidence>
<dbReference type="EMBL" id="QLTT01000004">
    <property type="protein sequence ID" value="RAS65633.1"/>
    <property type="molecule type" value="Genomic_DNA"/>
</dbReference>
<protein>
    <submittedName>
        <fullName evidence="1">Uncharacterized protein</fullName>
    </submittedName>
</protein>
<proteinExistence type="predicted"/>
<name>A0ABX9EA78_9PSEU</name>
<gene>
    <name evidence="1" type="ORF">C8D87_104183</name>
</gene>